<organism evidence="1 2">
    <name type="scientific">Aeromonas phage 51</name>
    <dbReference type="NCBI Taxonomy" id="1932901"/>
    <lineage>
        <taxon>Viruses</taxon>
        <taxon>Duplodnaviria</taxon>
        <taxon>Heunggongvirae</taxon>
        <taxon>Uroviricota</taxon>
        <taxon>Caudoviricetes</taxon>
        <taxon>Popoffvirus</taxon>
        <taxon>Popoffvirus pv56</taxon>
    </lineage>
</organism>
<dbReference type="Proteomes" id="UP000225772">
    <property type="component" value="Segment"/>
</dbReference>
<dbReference type="EMBL" id="KY290953">
    <property type="protein sequence ID" value="APU01279.1"/>
    <property type="molecule type" value="Genomic_DNA"/>
</dbReference>
<sequence length="422" mass="45702">MPNPNLMAFDRQSARSIDADGRLHISKTSISKANVCPYFGQEIPNWQELGLEGDKVYRLYRDPEELAKGASTFNNLPILNKHIRVTVEKPEKESIVGSIGSDVSLGDPYLQASLCVWDEAAIAGIEAKKQIELSAAYYYTADMTPGTAPDGEAFDGVMRDIKGNHLALVEAGRAGPDVYVADSDPFVKNTIKPKETPAMKMTKLGKALFVSLRGLSPKIAQDSALPALVGEAEKKTFKKAAALKGLLAMDSEIDAEKADEIIDAVIGVEESPEAVELDRELGQDEPDLMGFLAGKLSPEDLEAVKGMMTPAKDAEPGMNPEAVEEKVTAAMDSMRVEFRQLEQAKVDVRAVVGDVIGMDSAEEVYRFALGKMGHDHKDMPTAGLRTMFNAVKDVKTSRPAPRIAEDSAATVQQFNLGRFGQA</sequence>
<name>A0A219YBB9_9CAUD</name>
<accession>A0A219YBB9</accession>
<proteinExistence type="predicted"/>
<protein>
    <recommendedName>
        <fullName evidence="3">DUF2213 domain-containing protein</fullName>
    </recommendedName>
</protein>
<evidence type="ECO:0000313" key="1">
    <source>
        <dbReference type="EMBL" id="APU01279.1"/>
    </source>
</evidence>
<dbReference type="Pfam" id="PF09979">
    <property type="entry name" value="DUF2213"/>
    <property type="match status" value="1"/>
</dbReference>
<reference evidence="1 2" key="1">
    <citation type="journal article" date="2017" name="Sci. Rep.">
        <title>Characterization and diversity of phages infecting Aeromonas salmonicida subsp. salmonicida.</title>
        <authorList>
            <person name="Vincent A.T."/>
            <person name="Paquet V.E."/>
            <person name="Bernatchez A."/>
            <person name="Tremblay D.M."/>
            <person name="Moineau S."/>
            <person name="Charette S.J."/>
        </authorList>
    </citation>
    <scope>NUCLEOTIDE SEQUENCE [LARGE SCALE GENOMIC DNA]</scope>
</reference>
<evidence type="ECO:0008006" key="3">
    <source>
        <dbReference type="Google" id="ProtNLM"/>
    </source>
</evidence>
<dbReference type="InterPro" id="IPR016913">
    <property type="entry name" value="UCP029215"/>
</dbReference>
<evidence type="ECO:0000313" key="2">
    <source>
        <dbReference type="Proteomes" id="UP000225772"/>
    </source>
</evidence>